<name>A0AA88PMR3_9TELE</name>
<accession>A0AA88PMR3</accession>
<evidence type="ECO:0000313" key="1">
    <source>
        <dbReference type="EMBL" id="KAK2888962.1"/>
    </source>
</evidence>
<evidence type="ECO:0000313" key="2">
    <source>
        <dbReference type="Proteomes" id="UP001187343"/>
    </source>
</evidence>
<dbReference type="AlphaFoldDB" id="A0AA88PMR3"/>
<keyword evidence="2" id="KW-1185">Reference proteome</keyword>
<comment type="caution">
    <text evidence="1">The sequence shown here is derived from an EMBL/GenBank/DDBJ whole genome shotgun (WGS) entry which is preliminary data.</text>
</comment>
<gene>
    <name evidence="1" type="ORF">Q8A67_014337</name>
</gene>
<organism evidence="1 2">
    <name type="scientific">Cirrhinus molitorella</name>
    <name type="common">mud carp</name>
    <dbReference type="NCBI Taxonomy" id="172907"/>
    <lineage>
        <taxon>Eukaryota</taxon>
        <taxon>Metazoa</taxon>
        <taxon>Chordata</taxon>
        <taxon>Craniata</taxon>
        <taxon>Vertebrata</taxon>
        <taxon>Euteleostomi</taxon>
        <taxon>Actinopterygii</taxon>
        <taxon>Neopterygii</taxon>
        <taxon>Teleostei</taxon>
        <taxon>Ostariophysi</taxon>
        <taxon>Cypriniformes</taxon>
        <taxon>Cyprinidae</taxon>
        <taxon>Labeoninae</taxon>
        <taxon>Labeonini</taxon>
        <taxon>Cirrhinus</taxon>
    </lineage>
</organism>
<proteinExistence type="predicted"/>
<sequence>MGCAASVILFEGLRRVLHRNCGYVCKPELEAEEPEEEEDTLSRRESLAITPSVAASLLLRSTSWLKFRPSRESPTVNGCIQ</sequence>
<protein>
    <submittedName>
        <fullName evidence="1">Uncharacterized protein</fullName>
    </submittedName>
</protein>
<dbReference type="EMBL" id="JAUYZG010000014">
    <property type="protein sequence ID" value="KAK2888962.1"/>
    <property type="molecule type" value="Genomic_DNA"/>
</dbReference>
<dbReference type="Proteomes" id="UP001187343">
    <property type="component" value="Unassembled WGS sequence"/>
</dbReference>
<reference evidence="1" key="1">
    <citation type="submission" date="2023-08" db="EMBL/GenBank/DDBJ databases">
        <title>Chromosome-level Genome Assembly of mud carp (Cirrhinus molitorella).</title>
        <authorList>
            <person name="Liu H."/>
        </authorList>
    </citation>
    <scope>NUCLEOTIDE SEQUENCE</scope>
    <source>
        <strain evidence="1">Prfri</strain>
        <tissue evidence="1">Muscle</tissue>
    </source>
</reference>